<feature type="domain" description="Alpha-L-rhamnosidase six-hairpin glycosidase" evidence="6">
    <location>
        <begin position="454"/>
        <end position="786"/>
    </location>
</feature>
<dbReference type="Gene3D" id="2.60.40.10">
    <property type="entry name" value="Immunoglobulins"/>
    <property type="match status" value="1"/>
</dbReference>
<dbReference type="EMBL" id="AZCX01000003">
    <property type="protein sequence ID" value="KRK48329.1"/>
    <property type="molecule type" value="Genomic_DNA"/>
</dbReference>
<evidence type="ECO:0000256" key="1">
    <source>
        <dbReference type="ARBA" id="ARBA00001445"/>
    </source>
</evidence>
<accession>A0A0R1HRX4</accession>
<evidence type="ECO:0000259" key="6">
    <source>
        <dbReference type="Pfam" id="PF17389"/>
    </source>
</evidence>
<protein>
    <recommendedName>
        <fullName evidence="2">alpha-L-rhamnosidase</fullName>
        <ecNumber evidence="2">3.2.1.40</ecNumber>
    </recommendedName>
</protein>
<dbReference type="AlphaFoldDB" id="A0A0R1HRX4"/>
<dbReference type="OrthoDB" id="9815108at2"/>
<dbReference type="Pfam" id="PF05592">
    <property type="entry name" value="Bac_rhamnosid"/>
    <property type="match status" value="1"/>
</dbReference>
<gene>
    <name evidence="8" type="ORF">FC96_GL001429</name>
</gene>
<comment type="caution">
    <text evidence="8">The sequence shown here is derived from an EMBL/GenBank/DDBJ whole genome shotgun (WGS) entry which is preliminary data.</text>
</comment>
<organism evidence="8 9">
    <name type="scientific">Secundilactobacillus kimchicus JCM 15530</name>
    <dbReference type="NCBI Taxonomy" id="1302272"/>
    <lineage>
        <taxon>Bacteria</taxon>
        <taxon>Bacillati</taxon>
        <taxon>Bacillota</taxon>
        <taxon>Bacilli</taxon>
        <taxon>Lactobacillales</taxon>
        <taxon>Lactobacillaceae</taxon>
        <taxon>Secundilactobacillus</taxon>
    </lineage>
</organism>
<sequence length="899" mass="101392">MESKVSGLLAPSHLRVNLLAFAYNVDESATFSWWDHSQDNDCYQVEYQIVISKRAVQLLNHDYQIDTGWVQSSKNSAVMIPQLEGHLVENEVYYWQVRIKDNFGNVSDYSQPEKFITIQYLKKPIYGIWSPNLHKKDDELVHLGNVAFIRSPNFSLNTQEIDSAIITAFSRGSEPEFVQGFELRVNGEGAVIGSARPQAYYDGGEETAIYYNRYDVTQSIKNGLNVIAAIIGGDSPRRAFFGQLEVYKIDGSKEVVQLSNSNWKALDGSTAFGDYGVKIRSLYFGMPSDNIDMDFYPTGWDQTEFDDSAWPTATINEAEMVNNEEVLVPYRSENTLRKLVTNPSKKITRLDDEHFILDLGKEIIGSLKAEIESPINQRVTILMGEQLDDKGHVRHHMASGPDYVENWKLKQGTNNFTTFQMKNFRYVEIVGFKGNLTIDDIQGWAIEQPFDESEGSFTSDNSLLNKEYELSKYTIKATNQDVFVDSQARERRPYEGDLLVNGLTSYAISSQYSLTRHSIDYCIDNPTWPEDYKLFNVEMAWMDYLYTGDATLLTARYDDLRVKFNRGKGKDSFDGASSDFVGTLRNGHGVDNFDDRVGLVTNDGLVDWPIRERDGYVSGEYNTPFNAVFFGNYQIMSKIAAVTGHQDDVSFFRNRAAEIKNQMIKRLYDSQSGKFHDSLKKDLSVNLHTSHHASAYALCYGVYEDEEMAARLSEYVANDGEFIGSVYFIYFMLKGLVDSGHADKAVDLLINPNNQENAKTFAAILDNLHATIAPEAWSNYYKPNLTLSHPWGATPGLVIIQGILGITPLKPGFKDFKIKIRPGTVNTLKAVVPTAKGIIRVSYNAVSVVTTIVDIPMNTTAHLILPTESTEIKCDGIIQKSSVKELIVKSGRHKIVYSK</sequence>
<comment type="catalytic activity">
    <reaction evidence="1">
        <text>Hydrolysis of terminal non-reducing alpha-L-rhamnose residues in alpha-L-rhamnosides.</text>
        <dbReference type="EC" id="3.2.1.40"/>
    </reaction>
</comment>
<dbReference type="InterPro" id="IPR035398">
    <property type="entry name" value="Bac_rhamnosid_C"/>
</dbReference>
<dbReference type="STRING" id="1302272.FC96_GL001429"/>
<dbReference type="InterPro" id="IPR008902">
    <property type="entry name" value="Rhamnosid_concanavalin"/>
</dbReference>
<name>A0A0R1HRX4_9LACO</name>
<reference evidence="8 9" key="1">
    <citation type="journal article" date="2015" name="Genome Announc.">
        <title>Expanding the biotechnology potential of lactobacilli through comparative genomics of 213 strains and associated genera.</title>
        <authorList>
            <person name="Sun Z."/>
            <person name="Harris H.M."/>
            <person name="McCann A."/>
            <person name="Guo C."/>
            <person name="Argimon S."/>
            <person name="Zhang W."/>
            <person name="Yang X."/>
            <person name="Jeffery I.B."/>
            <person name="Cooney J.C."/>
            <person name="Kagawa T.F."/>
            <person name="Liu W."/>
            <person name="Song Y."/>
            <person name="Salvetti E."/>
            <person name="Wrobel A."/>
            <person name="Rasinkangas P."/>
            <person name="Parkhill J."/>
            <person name="Rea M.C."/>
            <person name="O'Sullivan O."/>
            <person name="Ritari J."/>
            <person name="Douillard F.P."/>
            <person name="Paul Ross R."/>
            <person name="Yang R."/>
            <person name="Briner A.E."/>
            <person name="Felis G.E."/>
            <person name="de Vos W.M."/>
            <person name="Barrangou R."/>
            <person name="Klaenhammer T.R."/>
            <person name="Caufield P.W."/>
            <person name="Cui Y."/>
            <person name="Zhang H."/>
            <person name="O'Toole P.W."/>
        </authorList>
    </citation>
    <scope>NUCLEOTIDE SEQUENCE [LARGE SCALE GENOMIC DNA]</scope>
    <source>
        <strain evidence="8 9">JCM 15530</strain>
    </source>
</reference>
<dbReference type="InterPro" id="IPR008928">
    <property type="entry name" value="6-hairpin_glycosidase_sf"/>
</dbReference>
<dbReference type="PANTHER" id="PTHR33307:SF6">
    <property type="entry name" value="ALPHA-RHAMNOSIDASE (EUROFUNG)-RELATED"/>
    <property type="match status" value="1"/>
</dbReference>
<evidence type="ECO:0000313" key="8">
    <source>
        <dbReference type="EMBL" id="KRK48329.1"/>
    </source>
</evidence>
<proteinExistence type="predicted"/>
<feature type="domain" description="Alpha-L-rhamnosidase concanavalin-like" evidence="4">
    <location>
        <begin position="349"/>
        <end position="446"/>
    </location>
</feature>
<keyword evidence="9" id="KW-1185">Reference proteome</keyword>
<dbReference type="InterPro" id="IPR013737">
    <property type="entry name" value="Bac_rhamnosid_N"/>
</dbReference>
<evidence type="ECO:0000313" key="9">
    <source>
        <dbReference type="Proteomes" id="UP000050911"/>
    </source>
</evidence>
<dbReference type="InterPro" id="IPR012341">
    <property type="entry name" value="6hp_glycosidase-like_sf"/>
</dbReference>
<dbReference type="Pfam" id="PF17390">
    <property type="entry name" value="Bac_rhamnosid_C"/>
    <property type="match status" value="1"/>
</dbReference>
<dbReference type="SUPFAM" id="SSF48208">
    <property type="entry name" value="Six-hairpin glycosidases"/>
    <property type="match status" value="1"/>
</dbReference>
<dbReference type="InterPro" id="IPR035396">
    <property type="entry name" value="Bac_rhamnosid6H"/>
</dbReference>
<dbReference type="InterPro" id="IPR013783">
    <property type="entry name" value="Ig-like_fold"/>
</dbReference>
<evidence type="ECO:0000259" key="7">
    <source>
        <dbReference type="Pfam" id="PF17390"/>
    </source>
</evidence>
<dbReference type="Gene3D" id="2.60.420.10">
    <property type="entry name" value="Maltose phosphorylase, domain 3"/>
    <property type="match status" value="1"/>
</dbReference>
<dbReference type="RefSeq" id="WP_056942204.1">
    <property type="nucleotide sequence ID" value="NZ_AZCX01000003.1"/>
</dbReference>
<dbReference type="InterPro" id="IPR016007">
    <property type="entry name" value="Alpha_rhamnosid"/>
</dbReference>
<evidence type="ECO:0000259" key="4">
    <source>
        <dbReference type="Pfam" id="PF05592"/>
    </source>
</evidence>
<dbReference type="Gene3D" id="2.60.120.260">
    <property type="entry name" value="Galactose-binding domain-like"/>
    <property type="match status" value="2"/>
</dbReference>
<dbReference type="EC" id="3.2.1.40" evidence="2"/>
<dbReference type="Gene3D" id="1.50.10.10">
    <property type="match status" value="1"/>
</dbReference>
<dbReference type="PANTHER" id="PTHR33307">
    <property type="entry name" value="ALPHA-RHAMNOSIDASE (EUROFUNG)"/>
    <property type="match status" value="1"/>
</dbReference>
<evidence type="ECO:0000259" key="5">
    <source>
        <dbReference type="Pfam" id="PF08531"/>
    </source>
</evidence>
<keyword evidence="3" id="KW-0378">Hydrolase</keyword>
<dbReference type="Pfam" id="PF17389">
    <property type="entry name" value="Bac_rhamnosid6H"/>
    <property type="match status" value="1"/>
</dbReference>
<dbReference type="PATRIC" id="fig|1302272.5.peg.1440"/>
<evidence type="ECO:0000256" key="2">
    <source>
        <dbReference type="ARBA" id="ARBA00012652"/>
    </source>
</evidence>
<dbReference type="Proteomes" id="UP000050911">
    <property type="component" value="Unassembled WGS sequence"/>
</dbReference>
<dbReference type="GO" id="GO:0030596">
    <property type="term" value="F:alpha-L-rhamnosidase activity"/>
    <property type="evidence" value="ECO:0007669"/>
    <property type="project" value="UniProtKB-EC"/>
</dbReference>
<feature type="domain" description="Alpha-L-rhamnosidase C-terminal" evidence="7">
    <location>
        <begin position="805"/>
        <end position="871"/>
    </location>
</feature>
<feature type="domain" description="Bacterial alpha-L-rhamnosidase N-terminal" evidence="5">
    <location>
        <begin position="208"/>
        <end position="318"/>
    </location>
</feature>
<dbReference type="Pfam" id="PF08531">
    <property type="entry name" value="Bac_rhamnosid_N"/>
    <property type="match status" value="1"/>
</dbReference>
<evidence type="ECO:0000256" key="3">
    <source>
        <dbReference type="ARBA" id="ARBA00022801"/>
    </source>
</evidence>
<dbReference type="Pfam" id="PF25788">
    <property type="entry name" value="Ig_Rha78A_N"/>
    <property type="match status" value="1"/>
</dbReference>
<dbReference type="GO" id="GO:0005975">
    <property type="term" value="P:carbohydrate metabolic process"/>
    <property type="evidence" value="ECO:0007669"/>
    <property type="project" value="InterPro"/>
</dbReference>